<organism evidence="2 3">
    <name type="scientific">Rubrimonas cliftonensis</name>
    <dbReference type="NCBI Taxonomy" id="89524"/>
    <lineage>
        <taxon>Bacteria</taxon>
        <taxon>Pseudomonadati</taxon>
        <taxon>Pseudomonadota</taxon>
        <taxon>Alphaproteobacteria</taxon>
        <taxon>Rhodobacterales</taxon>
        <taxon>Paracoccaceae</taxon>
        <taxon>Rubrimonas</taxon>
    </lineage>
</organism>
<evidence type="ECO:0000313" key="3">
    <source>
        <dbReference type="Proteomes" id="UP000198703"/>
    </source>
</evidence>
<dbReference type="RefSeq" id="WP_139284024.1">
    <property type="nucleotide sequence ID" value="NZ_FNQM01000004.1"/>
</dbReference>
<proteinExistence type="predicted"/>
<feature type="compositionally biased region" description="Low complexity" evidence="1">
    <location>
        <begin position="109"/>
        <end position="132"/>
    </location>
</feature>
<gene>
    <name evidence="2" type="ORF">SAMN05444370_104301</name>
</gene>
<reference evidence="2 3" key="1">
    <citation type="submission" date="2016-10" db="EMBL/GenBank/DDBJ databases">
        <authorList>
            <person name="de Groot N.N."/>
        </authorList>
    </citation>
    <scope>NUCLEOTIDE SEQUENCE [LARGE SCALE GENOMIC DNA]</scope>
    <source>
        <strain evidence="2 3">DSM 15345</strain>
    </source>
</reference>
<dbReference type="EMBL" id="FNQM01000004">
    <property type="protein sequence ID" value="SEA37356.1"/>
    <property type="molecule type" value="Genomic_DNA"/>
</dbReference>
<keyword evidence="3" id="KW-1185">Reference proteome</keyword>
<accession>A0A1H4AMZ6</accession>
<dbReference type="AlphaFoldDB" id="A0A1H4AMZ6"/>
<name>A0A1H4AMZ6_9RHOB</name>
<dbReference type="Proteomes" id="UP000198703">
    <property type="component" value="Unassembled WGS sequence"/>
</dbReference>
<protein>
    <recommendedName>
        <fullName evidence="4">Helix-hairpin-helix domain-containing protein</fullName>
    </recommendedName>
</protein>
<dbReference type="Gene3D" id="1.10.150.20">
    <property type="entry name" value="5' to 3' exonuclease, C-terminal subdomain"/>
    <property type="match status" value="1"/>
</dbReference>
<evidence type="ECO:0008006" key="4">
    <source>
        <dbReference type="Google" id="ProtNLM"/>
    </source>
</evidence>
<evidence type="ECO:0000256" key="1">
    <source>
        <dbReference type="SAM" id="MobiDB-lite"/>
    </source>
</evidence>
<sequence>MTNDADYRARARAVRAEARTKLREFRIERRAGVRRPAPAEGAPALETAQAVECAAAQSDPYDDMSVMSVSADAARLAAPAEDDPDHETPAPALAASFTGSAPDADPEADPGAAELAEPAARPTPTAAPATRPATPPLRARRYWNPQPSAMRPAPRIEDGPEAIAALPGVGPGLVWLLGQAGVATLHDLAASDPDALADRLGLVGRLVDVQALRALASARLG</sequence>
<evidence type="ECO:0000313" key="2">
    <source>
        <dbReference type="EMBL" id="SEA37356.1"/>
    </source>
</evidence>
<feature type="region of interest" description="Disordered" evidence="1">
    <location>
        <begin position="74"/>
        <end position="145"/>
    </location>
</feature>